<accession>A0A8J2Y5Z3</accession>
<dbReference type="NCBIfam" id="NF005759">
    <property type="entry name" value="PRK07583.1"/>
    <property type="match status" value="1"/>
</dbReference>
<dbReference type="Gene3D" id="3.20.20.140">
    <property type="entry name" value="Metal-dependent hydrolases"/>
    <property type="match status" value="1"/>
</dbReference>
<dbReference type="CDD" id="cd01293">
    <property type="entry name" value="Bact_CD"/>
    <property type="match status" value="1"/>
</dbReference>
<dbReference type="Pfam" id="PF07969">
    <property type="entry name" value="Amidohydro_3"/>
    <property type="match status" value="1"/>
</dbReference>
<evidence type="ECO:0000259" key="2">
    <source>
        <dbReference type="Pfam" id="PF07969"/>
    </source>
</evidence>
<dbReference type="PANTHER" id="PTHR32027">
    <property type="entry name" value="CYTOSINE DEAMINASE"/>
    <property type="match status" value="1"/>
</dbReference>
<protein>
    <submittedName>
        <fullName evidence="3">Amidohydrolase</fullName>
    </submittedName>
</protein>
<dbReference type="Gene3D" id="2.30.40.10">
    <property type="entry name" value="Urease, subunit C, domain 1"/>
    <property type="match status" value="1"/>
</dbReference>
<dbReference type="GO" id="GO:0035888">
    <property type="term" value="F:isoguanine deaminase activity"/>
    <property type="evidence" value="ECO:0007669"/>
    <property type="project" value="TreeGrafter"/>
</dbReference>
<reference evidence="3" key="2">
    <citation type="submission" date="2020-09" db="EMBL/GenBank/DDBJ databases">
        <authorList>
            <person name="Sun Q."/>
            <person name="Zhou Y."/>
        </authorList>
    </citation>
    <scope>NUCLEOTIDE SEQUENCE</scope>
    <source>
        <strain evidence="3">CGMCC 1.12921</strain>
    </source>
</reference>
<feature type="compositionally biased region" description="Basic and acidic residues" evidence="1">
    <location>
        <begin position="108"/>
        <end position="119"/>
    </location>
</feature>
<dbReference type="SUPFAM" id="SSF51556">
    <property type="entry name" value="Metallo-dependent hydrolases"/>
    <property type="match status" value="1"/>
</dbReference>
<dbReference type="InterPro" id="IPR052349">
    <property type="entry name" value="Metallo-hydrolase_Enzymes"/>
</dbReference>
<evidence type="ECO:0000256" key="1">
    <source>
        <dbReference type="SAM" id="MobiDB-lite"/>
    </source>
</evidence>
<evidence type="ECO:0000313" key="4">
    <source>
        <dbReference type="Proteomes" id="UP000613582"/>
    </source>
</evidence>
<sequence length="447" mass="47864">MMSIPDSGPWRLTDATVPIGMVAPPVAAKLGLKPTQDGCYRLILDIDGDGDIEAIWPTGGAPETQSTTVRAGNAHVWTRMADLHTHIDKSQTWARAPNRDGTFNGAKEAAKADRTAPWSREDATARMEFALKCALAHGTRSIRTHLDSQKGRTQPTWEAFADLRDSWAGRIALQPCASLGAAKLMDGYGEEVAALTAQYGGVLGPVLYPGPEAAAQVRRAFDLAERHDLPIDFHTDENLDPDSSGLSLIAEEAIRRRWQGSIVCGHCCSLSLKPADEAQRVADRVAEAGIGVVALPMTNIYLLGREATSTPVYRGLAPIHLLRAAGVAVAFGSDNCRDAFHPYGDHDLVEVFRETARIGHADMSWGPWADAVAAVPDRLIGLQETNSLKPGAAADLVIFRGRSFSEVFSRLGAPRIIVVKGRALSEAEATPPAFSELDGLSGLAPAE</sequence>
<keyword evidence="4" id="KW-1185">Reference proteome</keyword>
<feature type="region of interest" description="Disordered" evidence="1">
    <location>
        <begin position="96"/>
        <end position="119"/>
    </location>
</feature>
<dbReference type="RefSeq" id="WP_188160693.1">
    <property type="nucleotide sequence ID" value="NZ_BMGH01000002.1"/>
</dbReference>
<dbReference type="InterPro" id="IPR013108">
    <property type="entry name" value="Amidohydro_3"/>
</dbReference>
<dbReference type="GO" id="GO:0006209">
    <property type="term" value="P:cytosine catabolic process"/>
    <property type="evidence" value="ECO:0007669"/>
    <property type="project" value="TreeGrafter"/>
</dbReference>
<dbReference type="EMBL" id="BMGH01000002">
    <property type="protein sequence ID" value="GGD18422.1"/>
    <property type="molecule type" value="Genomic_DNA"/>
</dbReference>
<comment type="caution">
    <text evidence="3">The sequence shown here is derived from an EMBL/GenBank/DDBJ whole genome shotgun (WGS) entry which is preliminary data.</text>
</comment>
<reference evidence="3" key="1">
    <citation type="journal article" date="2014" name="Int. J. Syst. Evol. Microbiol.">
        <title>Complete genome sequence of Corynebacterium casei LMG S-19264T (=DSM 44701T), isolated from a smear-ripened cheese.</title>
        <authorList>
            <consortium name="US DOE Joint Genome Institute (JGI-PGF)"/>
            <person name="Walter F."/>
            <person name="Albersmeier A."/>
            <person name="Kalinowski J."/>
            <person name="Ruckert C."/>
        </authorList>
    </citation>
    <scope>NUCLEOTIDE SEQUENCE</scope>
    <source>
        <strain evidence="3">CGMCC 1.12921</strain>
    </source>
</reference>
<gene>
    <name evidence="3" type="ORF">GCM10011342_28850</name>
</gene>
<organism evidence="3 4">
    <name type="scientific">Aquisalinus flavus</name>
    <dbReference type="NCBI Taxonomy" id="1526572"/>
    <lineage>
        <taxon>Bacteria</taxon>
        <taxon>Pseudomonadati</taxon>
        <taxon>Pseudomonadota</taxon>
        <taxon>Alphaproteobacteria</taxon>
        <taxon>Parvularculales</taxon>
        <taxon>Parvularculaceae</taxon>
        <taxon>Aquisalinus</taxon>
    </lineage>
</organism>
<proteinExistence type="predicted"/>
<name>A0A8J2Y5Z3_9PROT</name>
<evidence type="ECO:0000313" key="3">
    <source>
        <dbReference type="EMBL" id="GGD18422.1"/>
    </source>
</evidence>
<dbReference type="InterPro" id="IPR032466">
    <property type="entry name" value="Metal_Hydrolase"/>
</dbReference>
<dbReference type="PANTHER" id="PTHR32027:SF0">
    <property type="entry name" value="CYTOSINE DEAMINASE"/>
    <property type="match status" value="1"/>
</dbReference>
<dbReference type="AlphaFoldDB" id="A0A8J2Y5Z3"/>
<dbReference type="InterPro" id="IPR011059">
    <property type="entry name" value="Metal-dep_hydrolase_composite"/>
</dbReference>
<dbReference type="GO" id="GO:0004131">
    <property type="term" value="F:cytosine deaminase activity"/>
    <property type="evidence" value="ECO:0007669"/>
    <property type="project" value="TreeGrafter"/>
</dbReference>
<dbReference type="Proteomes" id="UP000613582">
    <property type="component" value="Unassembled WGS sequence"/>
</dbReference>
<feature type="domain" description="Amidohydrolase 3" evidence="2">
    <location>
        <begin position="188"/>
        <end position="400"/>
    </location>
</feature>